<protein>
    <submittedName>
        <fullName evidence="3">ATPase</fullName>
    </submittedName>
</protein>
<dbReference type="SUPFAM" id="SSF52540">
    <property type="entry name" value="P-loop containing nucleoside triphosphate hydrolases"/>
    <property type="match status" value="1"/>
</dbReference>
<dbReference type="InterPro" id="IPR011335">
    <property type="entry name" value="Restrct_endonuc-II-like"/>
</dbReference>
<accession>A0A3G3IGK7</accession>
<feature type="domain" description="DUF4143" evidence="2">
    <location>
        <begin position="231"/>
        <end position="396"/>
    </location>
</feature>
<dbReference type="Gene3D" id="3.40.50.300">
    <property type="entry name" value="P-loop containing nucleotide triphosphate hydrolases"/>
    <property type="match status" value="1"/>
</dbReference>
<evidence type="ECO:0000259" key="2">
    <source>
        <dbReference type="Pfam" id="PF13635"/>
    </source>
</evidence>
<evidence type="ECO:0000313" key="4">
    <source>
        <dbReference type="Proteomes" id="UP000273278"/>
    </source>
</evidence>
<dbReference type="SUPFAM" id="SSF52980">
    <property type="entry name" value="Restriction endonuclease-like"/>
    <property type="match status" value="1"/>
</dbReference>
<name>A0A3G3IGK7_9ARCH</name>
<dbReference type="InterPro" id="IPR025420">
    <property type="entry name" value="DUF4143"/>
</dbReference>
<gene>
    <name evidence="3" type="ORF">BKD89_03495</name>
</gene>
<sequence length="443" mass="51962">MGTVFRRKLYDRMLEWKNRSNGKSALLIEGARRVGKSTIAELFAKNEYSRHIYIDFSKHDSRLTDLFEDLSDMDRLFRGLQLYTGVEFIERDTAIIFDEVEEFPRAREAIKHLVEDGRYDYIETGSLISIKKNVKDIIIPSEEEKLVLHPMDFEEFLWAKGNNTLHLMRDYLETATPLNDALHHKMMKEYREYIAVGGMPQVVQAYLDNRSYQEIDRLKRQILDIYLNDFRKIDPSGNLESYYRSIPAELSRESLRYRITGNNKRRISRESRSFFEMEDSRTVEMCYHVDEPRIGLSLTLDRNFFKMYTEDTGLFVTLCFYDNDFSDNVIYEKLVSGRLPANLGYVYENAVAQALVSSGHLLRYHTFKKEDGTHYYEIDFVISDGTKVVPIEVKSSNTASHKSLDKFLEKRSRDVDTAYIISPKNLKKEGKITYLPIYMTGFI</sequence>
<evidence type="ECO:0000259" key="1">
    <source>
        <dbReference type="Pfam" id="PF13173"/>
    </source>
</evidence>
<proteinExistence type="predicted"/>
<dbReference type="InterPro" id="IPR027417">
    <property type="entry name" value="P-loop_NTPase"/>
</dbReference>
<feature type="domain" description="AAA" evidence="1">
    <location>
        <begin position="24"/>
        <end position="157"/>
    </location>
</feature>
<dbReference type="Pfam" id="PF13635">
    <property type="entry name" value="DUF4143"/>
    <property type="match status" value="1"/>
</dbReference>
<dbReference type="Proteomes" id="UP000273278">
    <property type="component" value="Chromosome"/>
</dbReference>
<dbReference type="PANTHER" id="PTHR33295:SF7">
    <property type="entry name" value="ATPASE"/>
    <property type="match status" value="1"/>
</dbReference>
<dbReference type="EMBL" id="CP017686">
    <property type="protein sequence ID" value="AYQ54869.1"/>
    <property type="molecule type" value="Genomic_DNA"/>
</dbReference>
<dbReference type="Pfam" id="PF13173">
    <property type="entry name" value="AAA_14"/>
    <property type="match status" value="1"/>
</dbReference>
<reference evidence="3 4" key="1">
    <citation type="submission" date="2016-10" db="EMBL/GenBank/DDBJ databases">
        <title>Complete genome of the TMA-utilizing, human hosted archaeon Methanomethylophilus alvus Gen. nov, sp. nov., strain Mx-05, derived from a pure culture.</title>
        <authorList>
            <person name="Brugere J.-F."/>
            <person name="Ben Hania W."/>
            <person name="Chaudhary P.P."/>
            <person name="Gaci N."/>
            <person name="Borrel G."/>
            <person name="Cao Van Tuat L."/>
            <person name="Fardeau M.-L."/>
            <person name="Harris H.M.B."/>
            <person name="O'Toole P.W."/>
            <person name="Ollivier B."/>
        </authorList>
    </citation>
    <scope>NUCLEOTIDE SEQUENCE [LARGE SCALE GENOMIC DNA]</scope>
    <source>
        <strain evidence="3 4">Mx-05</strain>
    </source>
</reference>
<dbReference type="AlphaFoldDB" id="A0A3G3IGK7"/>
<organism evidence="3 4">
    <name type="scientific">Methanomethylophilus alvi</name>
    <dbReference type="NCBI Taxonomy" id="1291540"/>
    <lineage>
        <taxon>Archaea</taxon>
        <taxon>Methanobacteriati</taxon>
        <taxon>Thermoplasmatota</taxon>
        <taxon>Thermoplasmata</taxon>
        <taxon>Methanomassiliicoccales</taxon>
        <taxon>Methanomethylophilaceae</taxon>
        <taxon>Methanomethylophilus</taxon>
    </lineage>
</organism>
<evidence type="ECO:0000313" key="3">
    <source>
        <dbReference type="EMBL" id="AYQ54869.1"/>
    </source>
</evidence>
<dbReference type="InterPro" id="IPR041682">
    <property type="entry name" value="AAA_14"/>
</dbReference>
<dbReference type="PANTHER" id="PTHR33295">
    <property type="entry name" value="ATPASE"/>
    <property type="match status" value="1"/>
</dbReference>